<evidence type="ECO:0000313" key="4">
    <source>
        <dbReference type="Proteomes" id="UP000729402"/>
    </source>
</evidence>
<organism evidence="3 4">
    <name type="scientific">Zizania palustris</name>
    <name type="common">Northern wild rice</name>
    <dbReference type="NCBI Taxonomy" id="103762"/>
    <lineage>
        <taxon>Eukaryota</taxon>
        <taxon>Viridiplantae</taxon>
        <taxon>Streptophyta</taxon>
        <taxon>Embryophyta</taxon>
        <taxon>Tracheophyta</taxon>
        <taxon>Spermatophyta</taxon>
        <taxon>Magnoliopsida</taxon>
        <taxon>Liliopsida</taxon>
        <taxon>Poales</taxon>
        <taxon>Poaceae</taxon>
        <taxon>BOP clade</taxon>
        <taxon>Oryzoideae</taxon>
        <taxon>Oryzeae</taxon>
        <taxon>Zizaniinae</taxon>
        <taxon>Zizania</taxon>
    </lineage>
</organism>
<dbReference type="AlphaFoldDB" id="A0A8J5SX95"/>
<evidence type="ECO:0000259" key="2">
    <source>
        <dbReference type="PROSITE" id="PS50089"/>
    </source>
</evidence>
<evidence type="ECO:0000313" key="3">
    <source>
        <dbReference type="EMBL" id="KAG8082453.1"/>
    </source>
</evidence>
<evidence type="ECO:0000256" key="1">
    <source>
        <dbReference type="PROSITE-ProRule" id="PRU00175"/>
    </source>
</evidence>
<sequence>MAARMCWTWTVPPRRTAYQRPLCLPWIDFLRGCIPCLYKETQCSICREGIKRREKTARRDCCGERLHQRCLVLWRESGRYSTCPGCDADLDPPPPPPLPRFPWPLN</sequence>
<keyword evidence="4" id="KW-1185">Reference proteome</keyword>
<dbReference type="OrthoDB" id="10447466at2759"/>
<keyword evidence="1" id="KW-0479">Metal-binding</keyword>
<protein>
    <recommendedName>
        <fullName evidence="2">RING-type domain-containing protein</fullName>
    </recommendedName>
</protein>
<gene>
    <name evidence="3" type="ORF">GUJ93_ZPchr0014g47073</name>
</gene>
<accession>A0A8J5SX95</accession>
<reference evidence="3" key="2">
    <citation type="submission" date="2021-02" db="EMBL/GenBank/DDBJ databases">
        <authorList>
            <person name="Kimball J.A."/>
            <person name="Haas M.W."/>
            <person name="Macchietto M."/>
            <person name="Kono T."/>
            <person name="Duquette J."/>
            <person name="Shao M."/>
        </authorList>
    </citation>
    <scope>NUCLEOTIDE SEQUENCE</scope>
    <source>
        <tissue evidence="3">Fresh leaf tissue</tissue>
    </source>
</reference>
<reference evidence="3" key="1">
    <citation type="journal article" date="2021" name="bioRxiv">
        <title>Whole Genome Assembly and Annotation of Northern Wild Rice, Zizania palustris L., Supports a Whole Genome Duplication in the Zizania Genus.</title>
        <authorList>
            <person name="Haas M."/>
            <person name="Kono T."/>
            <person name="Macchietto M."/>
            <person name="Millas R."/>
            <person name="McGilp L."/>
            <person name="Shao M."/>
            <person name="Duquette J."/>
            <person name="Hirsch C.N."/>
            <person name="Kimball J."/>
        </authorList>
    </citation>
    <scope>NUCLEOTIDE SEQUENCE</scope>
    <source>
        <tissue evidence="3">Fresh leaf tissue</tissue>
    </source>
</reference>
<dbReference type="InterPro" id="IPR001841">
    <property type="entry name" value="Znf_RING"/>
</dbReference>
<feature type="domain" description="RING-type" evidence="2">
    <location>
        <begin position="43"/>
        <end position="87"/>
    </location>
</feature>
<comment type="caution">
    <text evidence="3">The sequence shown here is derived from an EMBL/GenBank/DDBJ whole genome shotgun (WGS) entry which is preliminary data.</text>
</comment>
<name>A0A8J5SX95_ZIZPA</name>
<dbReference type="Proteomes" id="UP000729402">
    <property type="component" value="Unassembled WGS sequence"/>
</dbReference>
<proteinExistence type="predicted"/>
<dbReference type="PROSITE" id="PS50089">
    <property type="entry name" value="ZF_RING_2"/>
    <property type="match status" value="1"/>
</dbReference>
<keyword evidence="1" id="KW-0862">Zinc</keyword>
<dbReference type="EMBL" id="JAAALK010000086">
    <property type="protein sequence ID" value="KAG8082453.1"/>
    <property type="molecule type" value="Genomic_DNA"/>
</dbReference>
<keyword evidence="1" id="KW-0863">Zinc-finger</keyword>
<dbReference type="GO" id="GO:0008270">
    <property type="term" value="F:zinc ion binding"/>
    <property type="evidence" value="ECO:0007669"/>
    <property type="project" value="UniProtKB-KW"/>
</dbReference>